<accession>A0A0F7RBI9</accession>
<keyword evidence="2" id="KW-1185">Reference proteome</keyword>
<name>A0A0F7RBI9_BACAN</name>
<dbReference type="KEGG" id="bar:GBAA_5202"/>
<accession>Q81XN1</accession>
<accession>E9RBI2</accession>
<accession>Q6KKS5</accession>
<organism evidence="1 2">
    <name type="scientific">Bacillus anthracis</name>
    <name type="common">anthrax bacterium</name>
    <dbReference type="NCBI Taxonomy" id="1392"/>
    <lineage>
        <taxon>Bacteria</taxon>
        <taxon>Bacillati</taxon>
        <taxon>Bacillota</taxon>
        <taxon>Bacilli</taxon>
        <taxon>Bacillales</taxon>
        <taxon>Bacillaceae</taxon>
        <taxon>Bacillus</taxon>
        <taxon>Bacillus cereus group</taxon>
    </lineage>
</organism>
<dbReference type="AlphaFoldDB" id="A0A0F7RBI9"/>
<evidence type="ECO:0000313" key="2">
    <source>
        <dbReference type="Proteomes" id="UP000000594"/>
    </source>
</evidence>
<proteinExistence type="predicted"/>
<sequence length="200" mass="23905">MSYDNNFFHNSSPSFKLTLYTSTNVENIPFYWKEHNDPIMWKSNVDNRKSRCNDEKMICIVFMICFLSQMSTTYAQSNQKVDYPSNRNKSFVSEDVFYEQLDKKIYKEYNNAAYSVRKKISFKEVPDEEFSFLEKTAAGCRSEVVLQDFFVHPDRQVYFFASFTQNEIEELHKYIVIDAETKRELQSGKSYHHYDNSYKK</sequence>
<accession>Q6HRF8</accession>
<gene>
    <name evidence="1" type="ordered locus">GBAA_5202</name>
</gene>
<accession>E9RBI1</accession>
<evidence type="ECO:0000313" key="1">
    <source>
        <dbReference type="EMBL" id="AAT34333.1"/>
    </source>
</evidence>
<reference evidence="1 2" key="1">
    <citation type="journal article" date="2009" name="J. Bacteriol.">
        <title>The complete genome sequence of Bacillus anthracis Ames 'Ancestor'.</title>
        <authorList>
            <person name="Ravel J."/>
            <person name="Jiang L."/>
            <person name="Stanley S.T."/>
            <person name="Wilson M.R."/>
            <person name="Decker R.S."/>
            <person name="Read T.D."/>
            <person name="Worsham P."/>
            <person name="Keim P.S."/>
            <person name="Salzberg S.L."/>
            <person name="Fraser-Liggett C.M."/>
            <person name="Rasko D.A."/>
        </authorList>
    </citation>
    <scope>NUCLEOTIDE SEQUENCE [LARGE SCALE GENOMIC DNA]</scope>
    <source>
        <strain evidence="2">Ames ancestor</strain>
    </source>
</reference>
<dbReference type="EMBL" id="AE017334">
    <property type="protein sequence ID" value="AAT34333.1"/>
    <property type="molecule type" value="Genomic_DNA"/>
</dbReference>
<dbReference type="Proteomes" id="UP000000594">
    <property type="component" value="Chromosome"/>
</dbReference>
<protein>
    <submittedName>
        <fullName evidence="1">Uncharacterized protein</fullName>
    </submittedName>
</protein>